<dbReference type="InterPro" id="IPR006202">
    <property type="entry name" value="Neur_chan_lig-bd"/>
</dbReference>
<evidence type="ECO:0000313" key="9">
    <source>
        <dbReference type="Proteomes" id="UP000286415"/>
    </source>
</evidence>
<evidence type="ECO:0000256" key="3">
    <source>
        <dbReference type="ARBA" id="ARBA00022989"/>
    </source>
</evidence>
<keyword evidence="8" id="KW-0675">Receptor</keyword>
<feature type="region of interest" description="Disordered" evidence="5">
    <location>
        <begin position="569"/>
        <end position="616"/>
    </location>
</feature>
<keyword evidence="2 6" id="KW-0812">Transmembrane</keyword>
<gene>
    <name evidence="8" type="ORF">CSKR_102333</name>
</gene>
<dbReference type="SUPFAM" id="SSF63712">
    <property type="entry name" value="Nicotinic receptor ligand binding domain-like"/>
    <property type="match status" value="1"/>
</dbReference>
<proteinExistence type="predicted"/>
<feature type="transmembrane region" description="Helical" evidence="6">
    <location>
        <begin position="926"/>
        <end position="947"/>
    </location>
</feature>
<evidence type="ECO:0000256" key="1">
    <source>
        <dbReference type="ARBA" id="ARBA00004141"/>
    </source>
</evidence>
<keyword evidence="3 6" id="KW-1133">Transmembrane helix</keyword>
<evidence type="ECO:0000256" key="4">
    <source>
        <dbReference type="ARBA" id="ARBA00023136"/>
    </source>
</evidence>
<dbReference type="OrthoDB" id="203862at2759"/>
<dbReference type="FunFam" id="2.70.170.10:FF:000053">
    <property type="entry name" value="Predicted protein"/>
    <property type="match status" value="1"/>
</dbReference>
<dbReference type="SUPFAM" id="SSF90112">
    <property type="entry name" value="Neurotransmitter-gated ion-channel transmembrane pore"/>
    <property type="match status" value="1"/>
</dbReference>
<accession>A0A8T1MWF7</accession>
<dbReference type="Proteomes" id="UP000286415">
    <property type="component" value="Unassembled WGS sequence"/>
</dbReference>
<dbReference type="GO" id="GO:0016020">
    <property type="term" value="C:membrane"/>
    <property type="evidence" value="ECO:0007669"/>
    <property type="project" value="UniProtKB-SubCell"/>
</dbReference>
<comment type="caution">
    <text evidence="8">The sequence shown here is derived from an EMBL/GenBank/DDBJ whole genome shotgun (WGS) entry which is preliminary data.</text>
</comment>
<feature type="region of interest" description="Disordered" evidence="5">
    <location>
        <begin position="170"/>
        <end position="195"/>
    </location>
</feature>
<name>A0A8T1MWF7_CLOSI</name>
<protein>
    <submittedName>
        <fullName evidence="8">Gamma-aminobutyric acid receptor subunit gamma-3</fullName>
    </submittedName>
</protein>
<feature type="region of interest" description="Disordered" evidence="5">
    <location>
        <begin position="238"/>
        <end position="262"/>
    </location>
</feature>
<feature type="region of interest" description="Disordered" evidence="5">
    <location>
        <begin position="1144"/>
        <end position="1164"/>
    </location>
</feature>
<feature type="transmembrane region" description="Helical" evidence="6">
    <location>
        <begin position="1113"/>
        <end position="1134"/>
    </location>
</feature>
<dbReference type="PANTHER" id="PTHR18945">
    <property type="entry name" value="NEUROTRANSMITTER GATED ION CHANNEL"/>
    <property type="match status" value="1"/>
</dbReference>
<dbReference type="GO" id="GO:0005230">
    <property type="term" value="F:extracellular ligand-gated monoatomic ion channel activity"/>
    <property type="evidence" value="ECO:0007669"/>
    <property type="project" value="InterPro"/>
</dbReference>
<feature type="compositionally biased region" description="Basic and acidic residues" evidence="5">
    <location>
        <begin position="569"/>
        <end position="582"/>
    </location>
</feature>
<dbReference type="GO" id="GO:0004888">
    <property type="term" value="F:transmembrane signaling receptor activity"/>
    <property type="evidence" value="ECO:0007669"/>
    <property type="project" value="InterPro"/>
</dbReference>
<dbReference type="Gene3D" id="1.20.58.390">
    <property type="entry name" value="Neurotransmitter-gated ion-channel transmembrane domain"/>
    <property type="match status" value="1"/>
</dbReference>
<feature type="compositionally biased region" description="Low complexity" evidence="5">
    <location>
        <begin position="238"/>
        <end position="250"/>
    </location>
</feature>
<organism evidence="8 9">
    <name type="scientific">Clonorchis sinensis</name>
    <name type="common">Chinese liver fluke</name>
    <dbReference type="NCBI Taxonomy" id="79923"/>
    <lineage>
        <taxon>Eukaryota</taxon>
        <taxon>Metazoa</taxon>
        <taxon>Spiralia</taxon>
        <taxon>Lophotrochozoa</taxon>
        <taxon>Platyhelminthes</taxon>
        <taxon>Trematoda</taxon>
        <taxon>Digenea</taxon>
        <taxon>Opisthorchiida</taxon>
        <taxon>Opisthorchiata</taxon>
        <taxon>Opisthorchiidae</taxon>
        <taxon>Clonorchis</taxon>
    </lineage>
</organism>
<evidence type="ECO:0000313" key="8">
    <source>
        <dbReference type="EMBL" id="KAG5453707.1"/>
    </source>
</evidence>
<evidence type="ECO:0000256" key="2">
    <source>
        <dbReference type="ARBA" id="ARBA00022692"/>
    </source>
</evidence>
<feature type="domain" description="Neurotransmitter-gated ion-channel ligand-binding" evidence="7">
    <location>
        <begin position="727"/>
        <end position="906"/>
    </location>
</feature>
<feature type="transmembrane region" description="Helical" evidence="6">
    <location>
        <begin position="990"/>
        <end position="1011"/>
    </location>
</feature>
<comment type="subcellular location">
    <subcellularLocation>
        <location evidence="1">Membrane</location>
        <topology evidence="1">Multi-pass membrane protein</topology>
    </subcellularLocation>
</comment>
<dbReference type="InterPro" id="IPR036719">
    <property type="entry name" value="Neuro-gated_channel_TM_sf"/>
</dbReference>
<dbReference type="InterPro" id="IPR006201">
    <property type="entry name" value="Neur_channel"/>
</dbReference>
<reference evidence="8 9" key="2">
    <citation type="journal article" date="2021" name="Genomics">
        <title>High-quality reference genome for Clonorchis sinensis.</title>
        <authorList>
            <person name="Young N.D."/>
            <person name="Stroehlein A.J."/>
            <person name="Kinkar L."/>
            <person name="Wang T."/>
            <person name="Sohn W.M."/>
            <person name="Chang B.C.H."/>
            <person name="Kaur P."/>
            <person name="Weisz D."/>
            <person name="Dudchenko O."/>
            <person name="Aiden E.L."/>
            <person name="Korhonen P.K."/>
            <person name="Gasser R.B."/>
        </authorList>
    </citation>
    <scope>NUCLEOTIDE SEQUENCE [LARGE SCALE GENOMIC DNA]</scope>
    <source>
        <strain evidence="8">Cs-k2</strain>
    </source>
</reference>
<evidence type="ECO:0000259" key="7">
    <source>
        <dbReference type="Pfam" id="PF02931"/>
    </source>
</evidence>
<evidence type="ECO:0000256" key="5">
    <source>
        <dbReference type="SAM" id="MobiDB-lite"/>
    </source>
</evidence>
<evidence type="ECO:0000256" key="6">
    <source>
        <dbReference type="SAM" id="Phobius"/>
    </source>
</evidence>
<feature type="region of interest" description="Disordered" evidence="5">
    <location>
        <begin position="712"/>
        <end position="737"/>
    </location>
</feature>
<dbReference type="InterPro" id="IPR036734">
    <property type="entry name" value="Neur_chan_lig-bd_sf"/>
</dbReference>
<feature type="compositionally biased region" description="Basic and acidic residues" evidence="5">
    <location>
        <begin position="592"/>
        <end position="610"/>
    </location>
</feature>
<reference evidence="8 9" key="1">
    <citation type="journal article" date="2018" name="Biotechnol. Adv.">
        <title>Improved genomic resources and new bioinformatic workflow for the carcinogenic parasite Clonorchis sinensis: Biotechnological implications.</title>
        <authorList>
            <person name="Wang D."/>
            <person name="Korhonen P.K."/>
            <person name="Gasser R.B."/>
            <person name="Young N.D."/>
        </authorList>
    </citation>
    <scope>NUCLEOTIDE SEQUENCE [LARGE SCALE GENOMIC DNA]</scope>
    <source>
        <strain evidence="8">Cs-k2</strain>
    </source>
</reference>
<dbReference type="InterPro" id="IPR038050">
    <property type="entry name" value="Neuro_actylchol_rec"/>
</dbReference>
<feature type="compositionally biased region" description="Basic and acidic residues" evidence="5">
    <location>
        <begin position="716"/>
        <end position="737"/>
    </location>
</feature>
<dbReference type="Pfam" id="PF02931">
    <property type="entry name" value="Neur_chan_LBD"/>
    <property type="match status" value="1"/>
</dbReference>
<dbReference type="Gene3D" id="2.70.170.10">
    <property type="entry name" value="Neurotransmitter-gated ion-channel ligand-binding domain"/>
    <property type="match status" value="1"/>
</dbReference>
<dbReference type="AlphaFoldDB" id="A0A8T1MWF7"/>
<keyword evidence="9" id="KW-1185">Reference proteome</keyword>
<dbReference type="EMBL" id="NIRI02000010">
    <property type="protein sequence ID" value="KAG5453707.1"/>
    <property type="molecule type" value="Genomic_DNA"/>
</dbReference>
<keyword evidence="4 6" id="KW-0472">Membrane</keyword>
<sequence>MQTWRYAVRINLCLDCSCRGLGNLALSQPSCFLRVAWQIGPEKSLQLNDYFLFVLCRRLQKVAENSSTAHDWFHPFWGSSDRRSRRISVVLTFYLKPNCTKLAKYAHLQTNLVLRETHHHHKREIQLSSSAPMSDLAEIPLRFSIEDNTESTSECLTLINDVESVLSRQTESGLSLDDPGKKEERQNSPPFVNFSSNNLVGNHTGVWANPPNHNLSTMNLRLYGSSLPIQQNDTLLTSSTSGTMSRGSSRPPLCAPPNPTELLTTSRTRRKLSATRRMPLHPVHHITTETHSTIFGPADATTHERRYFAQPVHHREFSYNSLAAVQPHNTTQTDLPRRWSYFVEDAAKQLNPSPEEDLWTVGSASDADGSIPSPSIRTRTQHSLNYVTGRSSPLYSCDIDHVNNATTESLNRNRSHFMQTSEPPIQFKTPSSFVKPMGSSSTLVTTRHPFSRAEQYNICSTQNLSEEKLSAKPKTVRWARKPAGFQSANTSRMDSSSKWNDIHPLCPVGYRDSNVSPSVSQITMSRSTPHSEYDPGLGTTEYGTDMGDYWSIHPNGSVLGNWVGQPVEEQAHSVSVDRHPKYDSQAASPRIPQKDNRKQTKTLKKQDSKTKQQTKMLRTQGRCFTLDSSTVQSPLCKEYQPSEHIIENSPETESLIQALELLCVSVEENNRSYELELRELDPSMTLRRRFLWGTISDNSQHRTSLLTSRTVRTRGQRHDQLRRAAGHRRSEDSGQNRTDKVAVEVRVVFLKIGEIDTLKELYYADAFIQAKWREPKLDGRVTEELTITELEQYWNPLLFIDNILSETKETQWLVAQENDAGEVYLVERRRIKGVFLETLELNDFPLDVQDLTITVTTERPDTEVDIIPDQNEMSAINIQTFVDQQEWKLHEHVEITKRIIKQEYSSSMKSHPCLSVTCRAARRPGYFYWNVFLIMFMISGLSFATFAVSPDKAELRLRLSFTLILTSVTFKYVITQSLPKISYLTYMDKYVLMSLAILCIISIWHAVVTLLDPQHIAIRNGQSGELSDTFDFTTPKIPTQFAHNASRGNLSNSKWKAADPFRNTTDMNGDNSIEDFAWNNTMVAATVLEPECTPTNLMACKEWKEVQKVEQHVFTSFVIIYIIAHAIFIFWLYFDASRRRREMRQKDRDYRKRKRKMVGRTTHE</sequence>